<evidence type="ECO:0000313" key="4">
    <source>
        <dbReference type="Proteomes" id="UP000184212"/>
    </source>
</evidence>
<proteinExistence type="predicted"/>
<dbReference type="AlphaFoldDB" id="A0A1M5XJF8"/>
<keyword evidence="4" id="KW-1185">Reference proteome</keyword>
<dbReference type="Pfam" id="PF19573">
    <property type="entry name" value="DUF6089"/>
    <property type="match status" value="1"/>
</dbReference>
<dbReference type="InterPro" id="IPR011250">
    <property type="entry name" value="OMP/PagP_B-barrel"/>
</dbReference>
<dbReference type="OrthoDB" id="654178at2"/>
<dbReference type="InterPro" id="IPR045743">
    <property type="entry name" value="DUF6089"/>
</dbReference>
<evidence type="ECO:0000259" key="2">
    <source>
        <dbReference type="Pfam" id="PF19573"/>
    </source>
</evidence>
<accession>A0A1M5XJF8</accession>
<sequence>MMRSLIKNLICLSLFITAFTVARAQSAEVNSAEVGFGLGTFNYTGDLVRFYNFKYSKPAATVHYKSNLSRVVSFRVTITAGQLGASEKPIDAFATQRDASFNIFLLEAATGVEYHFLNWRDPKRFIRFSPYLFGGVGIFSMSGNATKTANYSNVQAVIPFGGGIKYVYNPKWYFSLEFGVRKTFTDYLDNISDGDPRYKNYQYGNPNDNDNYYFLGVSITRTFYSIPCPSNPYK</sequence>
<gene>
    <name evidence="3" type="ORF">SAMN04488109_6579</name>
</gene>
<evidence type="ECO:0000256" key="1">
    <source>
        <dbReference type="SAM" id="SignalP"/>
    </source>
</evidence>
<dbReference type="Gene3D" id="2.40.160.20">
    <property type="match status" value="1"/>
</dbReference>
<organism evidence="3 4">
    <name type="scientific">Chryseolinea serpens</name>
    <dbReference type="NCBI Taxonomy" id="947013"/>
    <lineage>
        <taxon>Bacteria</taxon>
        <taxon>Pseudomonadati</taxon>
        <taxon>Bacteroidota</taxon>
        <taxon>Cytophagia</taxon>
        <taxon>Cytophagales</taxon>
        <taxon>Fulvivirgaceae</taxon>
        <taxon>Chryseolinea</taxon>
    </lineage>
</organism>
<dbReference type="EMBL" id="FQWQ01000006">
    <property type="protein sequence ID" value="SHH99403.1"/>
    <property type="molecule type" value="Genomic_DNA"/>
</dbReference>
<feature type="signal peptide" evidence="1">
    <location>
        <begin position="1"/>
        <end position="24"/>
    </location>
</feature>
<feature type="domain" description="DUF6089" evidence="2">
    <location>
        <begin position="14"/>
        <end position="228"/>
    </location>
</feature>
<dbReference type="SUPFAM" id="SSF56925">
    <property type="entry name" value="OMPA-like"/>
    <property type="match status" value="1"/>
</dbReference>
<dbReference type="Proteomes" id="UP000184212">
    <property type="component" value="Unassembled WGS sequence"/>
</dbReference>
<dbReference type="RefSeq" id="WP_073143041.1">
    <property type="nucleotide sequence ID" value="NZ_FQWQ01000006.1"/>
</dbReference>
<feature type="chain" id="PRO_5012838809" evidence="1">
    <location>
        <begin position="25"/>
        <end position="234"/>
    </location>
</feature>
<dbReference type="STRING" id="947013.SAMN04488109_6579"/>
<keyword evidence="1" id="KW-0732">Signal</keyword>
<name>A0A1M5XJF8_9BACT</name>
<protein>
    <submittedName>
        <fullName evidence="3">Outer membrane protein beta-barrel domain-containing protein</fullName>
    </submittedName>
</protein>
<evidence type="ECO:0000313" key="3">
    <source>
        <dbReference type="EMBL" id="SHH99403.1"/>
    </source>
</evidence>
<reference evidence="3 4" key="1">
    <citation type="submission" date="2016-11" db="EMBL/GenBank/DDBJ databases">
        <authorList>
            <person name="Jaros S."/>
            <person name="Januszkiewicz K."/>
            <person name="Wedrychowicz H."/>
        </authorList>
    </citation>
    <scope>NUCLEOTIDE SEQUENCE [LARGE SCALE GENOMIC DNA]</scope>
    <source>
        <strain evidence="3 4">DSM 24574</strain>
    </source>
</reference>